<sequence length="203" mass="22772">MSSSESESSNDENSAEIVSVNSSFNSNFKNDVELEAGLVPLKMCPALLTAEELASDDYDCWMVTLPGTLDAEKLCNLELSLSKSTKFKIEKEKCEAIVQQKSDINTFVLPDKNGKIKFVARETVGTISIVKNVSLKTKNIQTNDFQTKKIIDLPQGLKRRHPIYGKDLEGIMCKSSGLMKPKEEMPENIQHTVKEKKKRKRTN</sequence>
<comment type="caution">
    <text evidence="2">The sequence shown here is derived from an EMBL/GenBank/DDBJ whole genome shotgun (WGS) entry which is preliminary data.</text>
</comment>
<evidence type="ECO:0000313" key="2">
    <source>
        <dbReference type="EMBL" id="KZS12352.1"/>
    </source>
</evidence>
<feature type="region of interest" description="Disordered" evidence="1">
    <location>
        <begin position="180"/>
        <end position="203"/>
    </location>
</feature>
<evidence type="ECO:0000256" key="1">
    <source>
        <dbReference type="SAM" id="MobiDB-lite"/>
    </source>
</evidence>
<name>A0A0P5WZ70_9CRUS</name>
<proteinExistence type="predicted"/>
<reference evidence="2 3" key="1">
    <citation type="submission" date="2016-03" db="EMBL/GenBank/DDBJ databases">
        <title>EvidentialGene: Evidence-directed Construction of Genes on Genomes.</title>
        <authorList>
            <person name="Gilbert D.G."/>
            <person name="Choi J.-H."/>
            <person name="Mockaitis K."/>
            <person name="Colbourne J."/>
            <person name="Pfrender M."/>
        </authorList>
    </citation>
    <scope>NUCLEOTIDE SEQUENCE [LARGE SCALE GENOMIC DNA]</scope>
    <source>
        <strain evidence="2 3">Xinb3</strain>
        <tissue evidence="2">Complete organism</tissue>
    </source>
</reference>
<evidence type="ECO:0000313" key="3">
    <source>
        <dbReference type="Proteomes" id="UP000076858"/>
    </source>
</evidence>
<gene>
    <name evidence="2" type="ORF">APZ42_022474</name>
</gene>
<feature type="compositionally biased region" description="Basic residues" evidence="1">
    <location>
        <begin position="194"/>
        <end position="203"/>
    </location>
</feature>
<accession>A0A0P5WZ70</accession>
<dbReference type="EMBL" id="LRGB01001361">
    <property type="protein sequence ID" value="KZS12352.1"/>
    <property type="molecule type" value="Genomic_DNA"/>
</dbReference>
<dbReference type="AlphaFoldDB" id="A0A0P5WZ70"/>
<protein>
    <submittedName>
        <fullName evidence="2">Uncharacterized protein</fullName>
    </submittedName>
</protein>
<dbReference type="OrthoDB" id="8197684at2759"/>
<organism evidence="2 3">
    <name type="scientific">Daphnia magna</name>
    <dbReference type="NCBI Taxonomy" id="35525"/>
    <lineage>
        <taxon>Eukaryota</taxon>
        <taxon>Metazoa</taxon>
        <taxon>Ecdysozoa</taxon>
        <taxon>Arthropoda</taxon>
        <taxon>Crustacea</taxon>
        <taxon>Branchiopoda</taxon>
        <taxon>Diplostraca</taxon>
        <taxon>Cladocera</taxon>
        <taxon>Anomopoda</taxon>
        <taxon>Daphniidae</taxon>
        <taxon>Daphnia</taxon>
    </lineage>
</organism>
<keyword evidence="3" id="KW-1185">Reference proteome</keyword>
<dbReference type="Proteomes" id="UP000076858">
    <property type="component" value="Unassembled WGS sequence"/>
</dbReference>